<keyword evidence="4" id="KW-1185">Reference proteome</keyword>
<gene>
    <name evidence="3" type="ORF">B0J11DRAFT_109898</name>
</gene>
<evidence type="ECO:0000259" key="2">
    <source>
        <dbReference type="Pfam" id="PF07859"/>
    </source>
</evidence>
<dbReference type="OrthoDB" id="408631at2759"/>
<dbReference type="Proteomes" id="UP000700596">
    <property type="component" value="Unassembled WGS sequence"/>
</dbReference>
<dbReference type="InterPro" id="IPR013094">
    <property type="entry name" value="AB_hydrolase_3"/>
</dbReference>
<dbReference type="SUPFAM" id="SSF53474">
    <property type="entry name" value="alpha/beta-Hydrolases"/>
    <property type="match status" value="1"/>
</dbReference>
<proteinExistence type="predicted"/>
<evidence type="ECO:0000256" key="1">
    <source>
        <dbReference type="ARBA" id="ARBA00022801"/>
    </source>
</evidence>
<dbReference type="Gene3D" id="3.40.50.1820">
    <property type="entry name" value="alpha/beta hydrolase"/>
    <property type="match status" value="1"/>
</dbReference>
<sequence>MADFSQYGGASAEWLAVEKTLPSLTFDISKDPVELQRAVNEQREQLSKAALEPLLPHVKITAHTIPTRDGSTIEAHSYRSVTKDASEKLPAFLYFHGGGFLFGGSNNDAAAAKAAVKTGALVLSVNYRHTPHHTFPTAWHDTQDSFAWLHANAFTLNIDPEKVVVGGVSAGGQLTASLVLEKHLGKSDVLNGLPAIAGQILIIPALADVKTYADGPLKRIKSPELSSYVENENAPLLPKRTIDFFMRLLKPDDVELKDTKLNIVNATVDEVRGLPPTVFGIAGLDPLRDEALLYAQTLSEAHVPTQTLLFKGVPHGYRRFGNLLKASEDWDRAVEEGLLWTLSKPQATGKFDVEVLAR</sequence>
<keyword evidence="1 3" id="KW-0378">Hydrolase</keyword>
<feature type="domain" description="Alpha/beta hydrolase fold-3" evidence="2">
    <location>
        <begin position="93"/>
        <end position="317"/>
    </location>
</feature>
<name>A0A9P9ID26_9PLEO</name>
<dbReference type="PANTHER" id="PTHR48081">
    <property type="entry name" value="AB HYDROLASE SUPERFAMILY PROTEIN C4A8.06C"/>
    <property type="match status" value="1"/>
</dbReference>
<comment type="caution">
    <text evidence="3">The sequence shown here is derived from an EMBL/GenBank/DDBJ whole genome shotgun (WGS) entry which is preliminary data.</text>
</comment>
<dbReference type="GO" id="GO:0016787">
    <property type="term" value="F:hydrolase activity"/>
    <property type="evidence" value="ECO:0007669"/>
    <property type="project" value="UniProtKB-KW"/>
</dbReference>
<evidence type="ECO:0000313" key="4">
    <source>
        <dbReference type="Proteomes" id="UP000700596"/>
    </source>
</evidence>
<accession>A0A9P9ID26</accession>
<dbReference type="AlphaFoldDB" id="A0A9P9ID26"/>
<dbReference type="InterPro" id="IPR029058">
    <property type="entry name" value="AB_hydrolase_fold"/>
</dbReference>
<dbReference type="EMBL" id="JAGMWT010000014">
    <property type="protein sequence ID" value="KAH7117138.1"/>
    <property type="molecule type" value="Genomic_DNA"/>
</dbReference>
<evidence type="ECO:0000313" key="3">
    <source>
        <dbReference type="EMBL" id="KAH7117138.1"/>
    </source>
</evidence>
<dbReference type="PANTHER" id="PTHR48081:SF8">
    <property type="entry name" value="ALPHA_BETA HYDROLASE FOLD-3 DOMAIN-CONTAINING PROTEIN-RELATED"/>
    <property type="match status" value="1"/>
</dbReference>
<organism evidence="3 4">
    <name type="scientific">Dendryphion nanum</name>
    <dbReference type="NCBI Taxonomy" id="256645"/>
    <lineage>
        <taxon>Eukaryota</taxon>
        <taxon>Fungi</taxon>
        <taxon>Dikarya</taxon>
        <taxon>Ascomycota</taxon>
        <taxon>Pezizomycotina</taxon>
        <taxon>Dothideomycetes</taxon>
        <taxon>Pleosporomycetidae</taxon>
        <taxon>Pleosporales</taxon>
        <taxon>Torulaceae</taxon>
        <taxon>Dendryphion</taxon>
    </lineage>
</organism>
<dbReference type="Pfam" id="PF07859">
    <property type="entry name" value="Abhydrolase_3"/>
    <property type="match status" value="1"/>
</dbReference>
<dbReference type="InterPro" id="IPR050300">
    <property type="entry name" value="GDXG_lipolytic_enzyme"/>
</dbReference>
<protein>
    <submittedName>
        <fullName evidence="3">Alpha/beta hydrolase fold-3 domain-containing protein</fullName>
    </submittedName>
</protein>
<reference evidence="3" key="1">
    <citation type="journal article" date="2021" name="Nat. Commun.">
        <title>Genetic determinants of endophytism in the Arabidopsis root mycobiome.</title>
        <authorList>
            <person name="Mesny F."/>
            <person name="Miyauchi S."/>
            <person name="Thiergart T."/>
            <person name="Pickel B."/>
            <person name="Atanasova L."/>
            <person name="Karlsson M."/>
            <person name="Huettel B."/>
            <person name="Barry K.W."/>
            <person name="Haridas S."/>
            <person name="Chen C."/>
            <person name="Bauer D."/>
            <person name="Andreopoulos W."/>
            <person name="Pangilinan J."/>
            <person name="LaButti K."/>
            <person name="Riley R."/>
            <person name="Lipzen A."/>
            <person name="Clum A."/>
            <person name="Drula E."/>
            <person name="Henrissat B."/>
            <person name="Kohler A."/>
            <person name="Grigoriev I.V."/>
            <person name="Martin F.M."/>
            <person name="Hacquard S."/>
        </authorList>
    </citation>
    <scope>NUCLEOTIDE SEQUENCE</scope>
    <source>
        <strain evidence="3">MPI-CAGE-CH-0243</strain>
    </source>
</reference>